<protein>
    <recommendedName>
        <fullName evidence="3 14">Coatomer subunit beta</fullName>
    </recommendedName>
    <alternativeName>
        <fullName evidence="13 14">Beta-coat protein</fullName>
    </alternativeName>
</protein>
<keyword evidence="10 14" id="KW-0472">Membrane</keyword>
<proteinExistence type="predicted"/>
<evidence type="ECO:0000259" key="16">
    <source>
        <dbReference type="Pfam" id="PF01602"/>
    </source>
</evidence>
<dbReference type="RefSeq" id="XP_036630153.1">
    <property type="nucleotide sequence ID" value="XM_036776533.1"/>
</dbReference>
<feature type="domain" description="Coatomer beta subunit appendage platform" evidence="18">
    <location>
        <begin position="819"/>
        <end position="945"/>
    </location>
</feature>
<feature type="region of interest" description="Disordered" evidence="15">
    <location>
        <begin position="497"/>
        <end position="518"/>
    </location>
</feature>
<name>A0A8H6ZT45_PLEOS</name>
<dbReference type="GO" id="GO:0006888">
    <property type="term" value="P:endoplasmic reticulum to Golgi vesicle-mediated transport"/>
    <property type="evidence" value="ECO:0007669"/>
    <property type="project" value="TreeGrafter"/>
</dbReference>
<keyword evidence="7 14" id="KW-0931">ER-Golgi transport</keyword>
<dbReference type="Gene3D" id="1.25.10.10">
    <property type="entry name" value="Leucine-rich Repeat Variant"/>
    <property type="match status" value="1"/>
</dbReference>
<evidence type="ECO:0000313" key="20">
    <source>
        <dbReference type="Proteomes" id="UP000623687"/>
    </source>
</evidence>
<evidence type="ECO:0000256" key="7">
    <source>
        <dbReference type="ARBA" id="ARBA00022892"/>
    </source>
</evidence>
<feature type="domain" description="Coatomer beta subunit C-terminal" evidence="17">
    <location>
        <begin position="679"/>
        <end position="813"/>
    </location>
</feature>
<dbReference type="InterPro" id="IPR016460">
    <property type="entry name" value="COPB1"/>
</dbReference>
<evidence type="ECO:0000256" key="2">
    <source>
        <dbReference type="ARBA" id="ARBA00011775"/>
    </source>
</evidence>
<dbReference type="Pfam" id="PF14806">
    <property type="entry name" value="Coatomer_b_Cpla"/>
    <property type="match status" value="1"/>
</dbReference>
<dbReference type="FunFam" id="1.25.10.10:FF:000444">
    <property type="entry name" value="Coatomer subunit beta"/>
    <property type="match status" value="1"/>
</dbReference>
<comment type="function">
    <text evidence="12 14">The coatomer is a cytosolic protein complex that binds to dilysine motifs and reversibly associates with Golgi non-clathrin-coated vesicles, which further mediate biosynthetic protein transport from the ER, via the Golgi up to the trans Golgi network. Coatomer complex is required for budding from Golgi membranes, and is essential for the retrograde Golgi-to-ER transport of dilysine-tagged proteins.</text>
</comment>
<evidence type="ECO:0000256" key="8">
    <source>
        <dbReference type="ARBA" id="ARBA00022927"/>
    </source>
</evidence>
<evidence type="ECO:0000256" key="9">
    <source>
        <dbReference type="ARBA" id="ARBA00023034"/>
    </source>
</evidence>
<evidence type="ECO:0000256" key="12">
    <source>
        <dbReference type="ARBA" id="ARBA00025536"/>
    </source>
</evidence>
<dbReference type="GO" id="GO:0030126">
    <property type="term" value="C:COPI vesicle coat"/>
    <property type="evidence" value="ECO:0007669"/>
    <property type="project" value="InterPro"/>
</dbReference>
<dbReference type="EMBL" id="JACETU010000005">
    <property type="protein sequence ID" value="KAF7427781.1"/>
    <property type="molecule type" value="Genomic_DNA"/>
</dbReference>
<dbReference type="PANTHER" id="PTHR10635">
    <property type="entry name" value="COATOMER SUBUNIT BETA"/>
    <property type="match status" value="1"/>
</dbReference>
<dbReference type="GO" id="GO:0000139">
    <property type="term" value="C:Golgi membrane"/>
    <property type="evidence" value="ECO:0007669"/>
    <property type="project" value="UniProtKB-SubCell"/>
</dbReference>
<evidence type="ECO:0000256" key="14">
    <source>
        <dbReference type="PIRNR" id="PIRNR005727"/>
    </source>
</evidence>
<dbReference type="OrthoDB" id="10261439at2759"/>
<keyword evidence="9 14" id="KW-0333">Golgi apparatus</keyword>
<evidence type="ECO:0000259" key="18">
    <source>
        <dbReference type="Pfam" id="PF14806"/>
    </source>
</evidence>
<dbReference type="Pfam" id="PF01602">
    <property type="entry name" value="Adaptin_N"/>
    <property type="match status" value="1"/>
</dbReference>
<dbReference type="Pfam" id="PF07718">
    <property type="entry name" value="Coatamer_beta_C"/>
    <property type="match status" value="1"/>
</dbReference>
<dbReference type="GO" id="GO:0006886">
    <property type="term" value="P:intracellular protein transport"/>
    <property type="evidence" value="ECO:0007669"/>
    <property type="project" value="InterPro"/>
</dbReference>
<dbReference type="InterPro" id="IPR011989">
    <property type="entry name" value="ARM-like"/>
</dbReference>
<evidence type="ECO:0000256" key="3">
    <source>
        <dbReference type="ARBA" id="ARBA00017024"/>
    </source>
</evidence>
<dbReference type="AlphaFoldDB" id="A0A8H6ZT45"/>
<keyword evidence="4 14" id="KW-0813">Transport</keyword>
<keyword evidence="20" id="KW-1185">Reference proteome</keyword>
<evidence type="ECO:0000313" key="19">
    <source>
        <dbReference type="EMBL" id="KAF7427781.1"/>
    </source>
</evidence>
<sequence length="957" mass="106755">MSGQEASCYTVVYESATETPSVQELRAGLEKGTDEVKHETLRKIIVSTINGNPQPTLLMAIIQYVLPSKNKALKKLLHFYWEVCPKYDENGKLKQEMILVVNAIRNDLQHPNEYIRGSTLRFLQKISKDAELLEPLVPICRSCLEHRHSYVRKNAVFAIYSIYREFENLIPDAPELVQTFLAAETDPTCKRNALEFLAHCSMPKAVEWILSVYDQISALDELLQLSIIEVIRLDCKDDSAHRPRYIRCIFELLNSSSHAVKYEAATTLTALTQNPAAVKAAASCLINLVVKESDNNVKLIVLDRVEALRSKHGHVLDSIIMDVLQILSTADMEVRRKAIGLVLSMTSSRNVEEVVLFLKKQLQRTQEHDFEKAPEYRQLLIQSIHVTAIKFSEVAASVVHALMDFLGDSNNPSALDVVSFVREVVEKFPHLRPTITEKLISTLPDIKSGKVYRGILWILGEYVENTADIERAMKEIRKVLGEIPILASEQRLLDEAVGAEGGDEEKDEKDKEKKVDSRPRVLADGTYATESAYTTSASAAKLEAVKAAAKPPLRALILGGDFFTGSVLSAALSKLVLRYDEKTSDKIALNSLRAEAMLIMASIIRVGQSKFVTVQIDEDSQERILNCIQTLSELEEKPAVHDIFLHDTKAAYSKMLVAQEKRAADKKAAESDKKTIVQVDDLLSFRQFSQKANEDVIDDAEDLTRATGSGEVQEDFISNLSKIAQLTGFSDPIYAEAYVKMHGFDILLDVLLVNQTANTLQNLCLDFATLGDLKIVERPSVFTIAPHGFQSIKATIKVSSTETGVIFGSILWEGPNMSEACVILNDIHVDIMDYIKPAYCTEAQFRSMWTEFEWENRVNVNSTLSNPRDYLKYVMSVTNMSCLTPEGALSGDCDFLSANMYARSLFGEDALANLSIERTESGVITGHVRIRSKTQGIALSLGDRITTSQKESKPLTI</sequence>
<evidence type="ECO:0000256" key="10">
    <source>
        <dbReference type="ARBA" id="ARBA00023136"/>
    </source>
</evidence>
<evidence type="ECO:0000256" key="15">
    <source>
        <dbReference type="SAM" id="MobiDB-lite"/>
    </source>
</evidence>
<evidence type="ECO:0000256" key="11">
    <source>
        <dbReference type="ARBA" id="ARBA00023329"/>
    </source>
</evidence>
<dbReference type="VEuPathDB" id="FungiDB:PC9H_006996"/>
<reference evidence="19" key="1">
    <citation type="submission" date="2019-07" db="EMBL/GenBank/DDBJ databases">
        <authorList>
            <person name="Palmer J.M."/>
        </authorList>
    </citation>
    <scope>NUCLEOTIDE SEQUENCE</scope>
    <source>
        <strain evidence="19">PC9</strain>
    </source>
</reference>
<evidence type="ECO:0000256" key="6">
    <source>
        <dbReference type="ARBA" id="ARBA00022737"/>
    </source>
</evidence>
<comment type="subunit">
    <text evidence="2 14">Oligomeric complex that consists of at least the alpha, beta, beta', gamma, delta, epsilon and zeta subunits.</text>
</comment>
<dbReference type="GeneID" id="59376814"/>
<evidence type="ECO:0000256" key="5">
    <source>
        <dbReference type="ARBA" id="ARBA00022490"/>
    </source>
</evidence>
<dbReference type="InterPro" id="IPR029446">
    <property type="entry name" value="COPB1_appendage_platform_dom"/>
</dbReference>
<dbReference type="InterPro" id="IPR016024">
    <property type="entry name" value="ARM-type_fold"/>
</dbReference>
<gene>
    <name evidence="19" type="primary">SEC26</name>
    <name evidence="19" type="ORF">PC9H_006996</name>
</gene>
<dbReference type="SUPFAM" id="SSF48371">
    <property type="entry name" value="ARM repeat"/>
    <property type="match status" value="1"/>
</dbReference>
<dbReference type="InterPro" id="IPR011710">
    <property type="entry name" value="Coatomer_bsu_C"/>
</dbReference>
<keyword evidence="5 14" id="KW-0963">Cytoplasm</keyword>
<feature type="domain" description="Clathrin/coatomer adaptor adaptin-like N-terminal" evidence="16">
    <location>
        <begin position="20"/>
        <end position="490"/>
    </location>
</feature>
<feature type="compositionally biased region" description="Basic and acidic residues" evidence="15">
    <location>
        <begin position="508"/>
        <end position="518"/>
    </location>
</feature>
<dbReference type="GO" id="GO:0006891">
    <property type="term" value="P:intra-Golgi vesicle-mediated transport"/>
    <property type="evidence" value="ECO:0007669"/>
    <property type="project" value="TreeGrafter"/>
</dbReference>
<dbReference type="GO" id="GO:0005198">
    <property type="term" value="F:structural molecule activity"/>
    <property type="evidence" value="ECO:0007669"/>
    <property type="project" value="InterPro"/>
</dbReference>
<evidence type="ECO:0000259" key="17">
    <source>
        <dbReference type="Pfam" id="PF07718"/>
    </source>
</evidence>
<comment type="subcellular location">
    <subcellularLocation>
        <location evidence="14">Cytoplasm</location>
    </subcellularLocation>
    <subcellularLocation>
        <location evidence="1 14">Golgi apparatus membrane</location>
        <topology evidence="1 14">Peripheral membrane protein</topology>
        <orientation evidence="1 14">Cytoplasmic side</orientation>
    </subcellularLocation>
    <subcellularLocation>
        <location evidence="14">Cytoplasmic vesicle</location>
        <location evidence="14">COPI-coated vesicle membrane</location>
        <topology evidence="14">Peripheral membrane protein</topology>
        <orientation evidence="14">Cytoplasmic side</orientation>
    </subcellularLocation>
</comment>
<keyword evidence="11 14" id="KW-0968">Cytoplasmic vesicle</keyword>
<accession>A0A8H6ZT45</accession>
<dbReference type="InterPro" id="IPR002553">
    <property type="entry name" value="Clathrin/coatomer_adapt-like_N"/>
</dbReference>
<evidence type="ECO:0000256" key="13">
    <source>
        <dbReference type="ARBA" id="ARBA00030841"/>
    </source>
</evidence>
<organism evidence="19 20">
    <name type="scientific">Pleurotus ostreatus</name>
    <name type="common">Oyster mushroom</name>
    <name type="synonym">White-rot fungus</name>
    <dbReference type="NCBI Taxonomy" id="5322"/>
    <lineage>
        <taxon>Eukaryota</taxon>
        <taxon>Fungi</taxon>
        <taxon>Dikarya</taxon>
        <taxon>Basidiomycota</taxon>
        <taxon>Agaricomycotina</taxon>
        <taxon>Agaricomycetes</taxon>
        <taxon>Agaricomycetidae</taxon>
        <taxon>Agaricales</taxon>
        <taxon>Pleurotineae</taxon>
        <taxon>Pleurotaceae</taxon>
        <taxon>Pleurotus</taxon>
    </lineage>
</organism>
<evidence type="ECO:0000256" key="4">
    <source>
        <dbReference type="ARBA" id="ARBA00022448"/>
    </source>
</evidence>
<keyword evidence="8 14" id="KW-0653">Protein transport</keyword>
<evidence type="ECO:0000256" key="1">
    <source>
        <dbReference type="ARBA" id="ARBA00004255"/>
    </source>
</evidence>
<keyword evidence="6" id="KW-0677">Repeat</keyword>
<dbReference type="PANTHER" id="PTHR10635:SF0">
    <property type="entry name" value="COATOMER SUBUNIT BETA"/>
    <property type="match status" value="1"/>
</dbReference>
<comment type="caution">
    <text evidence="19">The sequence shown here is derived from an EMBL/GenBank/DDBJ whole genome shotgun (WGS) entry which is preliminary data.</text>
</comment>
<dbReference type="Proteomes" id="UP000623687">
    <property type="component" value="Unassembled WGS sequence"/>
</dbReference>
<dbReference type="PIRSF" id="PIRSF005727">
    <property type="entry name" value="Coatomer_beta_subunit"/>
    <property type="match status" value="1"/>
</dbReference>